<name>A0A383V4G2_TETOB</name>
<dbReference type="Proteomes" id="UP000256970">
    <property type="component" value="Unassembled WGS sequence"/>
</dbReference>
<evidence type="ECO:0000313" key="2">
    <source>
        <dbReference type="EMBL" id="SZX60495.1"/>
    </source>
</evidence>
<accession>A0A383V4G2</accession>
<protein>
    <recommendedName>
        <fullName evidence="4">ShKT domain-containing protein</fullName>
    </recommendedName>
</protein>
<evidence type="ECO:0000256" key="1">
    <source>
        <dbReference type="SAM" id="SignalP"/>
    </source>
</evidence>
<proteinExistence type="predicted"/>
<organism evidence="2 3">
    <name type="scientific">Tetradesmus obliquus</name>
    <name type="common">Green alga</name>
    <name type="synonym">Acutodesmus obliquus</name>
    <dbReference type="NCBI Taxonomy" id="3088"/>
    <lineage>
        <taxon>Eukaryota</taxon>
        <taxon>Viridiplantae</taxon>
        <taxon>Chlorophyta</taxon>
        <taxon>core chlorophytes</taxon>
        <taxon>Chlorophyceae</taxon>
        <taxon>CS clade</taxon>
        <taxon>Sphaeropleales</taxon>
        <taxon>Scenedesmaceae</taxon>
        <taxon>Tetradesmus</taxon>
    </lineage>
</organism>
<dbReference type="AlphaFoldDB" id="A0A383V4G2"/>
<keyword evidence="1" id="KW-0732">Signal</keyword>
<dbReference type="EMBL" id="FNXT01000070">
    <property type="protein sequence ID" value="SZX60495.1"/>
    <property type="molecule type" value="Genomic_DNA"/>
</dbReference>
<feature type="chain" id="PRO_5016764865" description="ShKT domain-containing protein" evidence="1">
    <location>
        <begin position="17"/>
        <end position="110"/>
    </location>
</feature>
<gene>
    <name evidence="2" type="ORF">BQ4739_LOCUS1037</name>
</gene>
<sequence>MALCCLLVAAHAQTASFSCDDARRIGNPAKNQCGALCAEVVRQNPMFRTLSGFCKNQCQACVVAVSKCKLGAKQQMPQVCAQAFRIPQVMKIVNQYISRTASEKAPARGL</sequence>
<evidence type="ECO:0008006" key="4">
    <source>
        <dbReference type="Google" id="ProtNLM"/>
    </source>
</evidence>
<reference evidence="2 3" key="1">
    <citation type="submission" date="2016-10" db="EMBL/GenBank/DDBJ databases">
        <authorList>
            <person name="Cai Z."/>
        </authorList>
    </citation>
    <scope>NUCLEOTIDE SEQUENCE [LARGE SCALE GENOMIC DNA]</scope>
</reference>
<evidence type="ECO:0000313" key="3">
    <source>
        <dbReference type="Proteomes" id="UP000256970"/>
    </source>
</evidence>
<feature type="signal peptide" evidence="1">
    <location>
        <begin position="1"/>
        <end position="16"/>
    </location>
</feature>
<keyword evidence="3" id="KW-1185">Reference proteome</keyword>